<dbReference type="PANTHER" id="PTHR34482:SF36">
    <property type="entry name" value="RETROTRANSPOSON GAG DOMAIN-CONTAINING PROTEIN"/>
    <property type="match status" value="1"/>
</dbReference>
<dbReference type="GeneID" id="107959118"/>
<reference evidence="2" key="1">
    <citation type="journal article" date="2020" name="Nat. Genet.">
        <title>Genomic diversifications of five Gossypium allopolyploid species and their impact on cotton improvement.</title>
        <authorList>
            <person name="Chen Z.J."/>
            <person name="Sreedasyam A."/>
            <person name="Ando A."/>
            <person name="Song Q."/>
            <person name="De Santiago L.M."/>
            <person name="Hulse-Kemp A.M."/>
            <person name="Ding M."/>
            <person name="Ye W."/>
            <person name="Kirkbride R.C."/>
            <person name="Jenkins J."/>
            <person name="Plott C."/>
            <person name="Lovell J."/>
            <person name="Lin Y.M."/>
            <person name="Vaughn R."/>
            <person name="Liu B."/>
            <person name="Simpson S."/>
            <person name="Scheffler B.E."/>
            <person name="Wen L."/>
            <person name="Saski C.A."/>
            <person name="Grover C.E."/>
            <person name="Hu G."/>
            <person name="Conover J.L."/>
            <person name="Carlson J.W."/>
            <person name="Shu S."/>
            <person name="Boston L.B."/>
            <person name="Williams M."/>
            <person name="Peterson D.G."/>
            <person name="McGee K."/>
            <person name="Jones D.C."/>
            <person name="Wendel J.F."/>
            <person name="Stelly D.M."/>
            <person name="Grimwood J."/>
            <person name="Schmutz J."/>
        </authorList>
    </citation>
    <scope>NUCLEOTIDE SEQUENCE [LARGE SCALE GENOMIC DNA]</scope>
    <source>
        <strain evidence="2">cv. TM-1</strain>
    </source>
</reference>
<accession>A0A1U8PJV4</accession>
<dbReference type="PaxDb" id="3635-A0A1U8PJV4"/>
<keyword evidence="2" id="KW-1185">Reference proteome</keyword>
<organism evidence="2 3">
    <name type="scientific">Gossypium hirsutum</name>
    <name type="common">Upland cotton</name>
    <name type="synonym">Gossypium mexicanum</name>
    <dbReference type="NCBI Taxonomy" id="3635"/>
    <lineage>
        <taxon>Eukaryota</taxon>
        <taxon>Viridiplantae</taxon>
        <taxon>Streptophyta</taxon>
        <taxon>Embryophyta</taxon>
        <taxon>Tracheophyta</taxon>
        <taxon>Spermatophyta</taxon>
        <taxon>Magnoliopsida</taxon>
        <taxon>eudicotyledons</taxon>
        <taxon>Gunneridae</taxon>
        <taxon>Pentapetalae</taxon>
        <taxon>rosids</taxon>
        <taxon>malvids</taxon>
        <taxon>Malvales</taxon>
        <taxon>Malvaceae</taxon>
        <taxon>Malvoideae</taxon>
        <taxon>Gossypium</taxon>
    </lineage>
</organism>
<evidence type="ECO:0000313" key="3">
    <source>
        <dbReference type="RefSeq" id="XP_016750588.1"/>
    </source>
</evidence>
<dbReference type="RefSeq" id="XP_016750588.1">
    <property type="nucleotide sequence ID" value="XM_016895099.1"/>
</dbReference>
<dbReference type="InterPro" id="IPR005162">
    <property type="entry name" value="Retrotrans_gag_dom"/>
</dbReference>
<protein>
    <recommendedName>
        <fullName evidence="1">Retrotransposon gag domain-containing protein</fullName>
    </recommendedName>
</protein>
<dbReference type="Pfam" id="PF03732">
    <property type="entry name" value="Retrotrans_gag"/>
    <property type="match status" value="1"/>
</dbReference>
<feature type="domain" description="Retrotransposon gag" evidence="1">
    <location>
        <begin position="70"/>
        <end position="163"/>
    </location>
</feature>
<evidence type="ECO:0000259" key="1">
    <source>
        <dbReference type="Pfam" id="PF03732"/>
    </source>
</evidence>
<dbReference type="AlphaFoldDB" id="A0A1U8PJV4"/>
<dbReference type="Proteomes" id="UP000818029">
    <property type="component" value="Chromosome A11"/>
</dbReference>
<sequence>MPARETPTSPVTETGSHDQAIGDDALSQVMLRVLERVAGATPNVAVYWLEATKRIMDDLYCTMEQKLKGAVSLLRDEAYQWWFTVREGTQADRLTWDFFKTSFQEKYVGTSYVDARMKEFLNLTQGNKTVAAYEAEFLRLSRYARGIVATEYERCVHFKDGLHDELRVLIAPQRERDFAALVEKANIAEDVKRSER</sequence>
<dbReference type="OrthoDB" id="1936908at2759"/>
<dbReference type="PANTHER" id="PTHR34482">
    <property type="entry name" value="DNA DAMAGE-INDUCIBLE PROTEIN 1-LIKE"/>
    <property type="match status" value="1"/>
</dbReference>
<dbReference type="SMR" id="A0A1U8PJV4"/>
<dbReference type="KEGG" id="ghi:107959118"/>
<gene>
    <name evidence="3" type="primary">LOC107959118</name>
</gene>
<proteinExistence type="predicted"/>
<evidence type="ECO:0000313" key="2">
    <source>
        <dbReference type="Proteomes" id="UP000818029"/>
    </source>
</evidence>
<reference evidence="3" key="2">
    <citation type="submission" date="2025-08" db="UniProtKB">
        <authorList>
            <consortium name="RefSeq"/>
        </authorList>
    </citation>
    <scope>IDENTIFICATION</scope>
</reference>
<name>A0A1U8PJV4_GOSHI</name>